<evidence type="ECO:0000313" key="2">
    <source>
        <dbReference type="EMBL" id="RWX43417.1"/>
    </source>
</evidence>
<feature type="compositionally biased region" description="Basic and acidic residues" evidence="1">
    <location>
        <begin position="55"/>
        <end position="70"/>
    </location>
</feature>
<dbReference type="EMBL" id="MTKO01000120">
    <property type="protein sequence ID" value="RWX43417.1"/>
    <property type="molecule type" value="Genomic_DNA"/>
</dbReference>
<protein>
    <recommendedName>
        <fullName evidence="4">Lipoprotein</fullName>
    </recommendedName>
</protein>
<organism evidence="2 3">
    <name type="scientific">Candidatus Electrothrix aarhusensis</name>
    <dbReference type="NCBI Taxonomy" id="1859131"/>
    <lineage>
        <taxon>Bacteria</taxon>
        <taxon>Pseudomonadati</taxon>
        <taxon>Thermodesulfobacteriota</taxon>
        <taxon>Desulfobulbia</taxon>
        <taxon>Desulfobulbales</taxon>
        <taxon>Desulfobulbaceae</taxon>
        <taxon>Candidatus Electrothrix</taxon>
    </lineage>
</organism>
<evidence type="ECO:0000313" key="3">
    <source>
        <dbReference type="Proteomes" id="UP000287853"/>
    </source>
</evidence>
<gene>
    <name evidence="2" type="ORF">H206_03121</name>
</gene>
<dbReference type="PROSITE" id="PS51257">
    <property type="entry name" value="PROKAR_LIPOPROTEIN"/>
    <property type="match status" value="1"/>
</dbReference>
<accession>A0A3S3QC11</accession>
<reference evidence="2 3" key="1">
    <citation type="submission" date="2017-01" db="EMBL/GenBank/DDBJ databases">
        <title>The cable genome- insights into the physiology and evolution of filamentous bacteria capable of sulfide oxidation via long distance electron transfer.</title>
        <authorList>
            <person name="Schreiber L."/>
            <person name="Bjerg J.T."/>
            <person name="Boggild A."/>
            <person name="Van De Vossenberg J."/>
            <person name="Meysman F."/>
            <person name="Nielsen L.P."/>
            <person name="Schramm A."/>
            <person name="Kjeldsen K.U."/>
        </authorList>
    </citation>
    <scope>NUCLEOTIDE SEQUENCE [LARGE SCALE GENOMIC DNA]</scope>
    <source>
        <strain evidence="2">MCF</strain>
    </source>
</reference>
<dbReference type="Proteomes" id="UP000287853">
    <property type="component" value="Unassembled WGS sequence"/>
</dbReference>
<dbReference type="AlphaFoldDB" id="A0A3S3QC11"/>
<feature type="region of interest" description="Disordered" evidence="1">
    <location>
        <begin position="40"/>
        <end position="70"/>
    </location>
</feature>
<evidence type="ECO:0008006" key="4">
    <source>
        <dbReference type="Google" id="ProtNLM"/>
    </source>
</evidence>
<comment type="caution">
    <text evidence="2">The sequence shown here is derived from an EMBL/GenBank/DDBJ whole genome shotgun (WGS) entry which is preliminary data.</text>
</comment>
<sequence>MKKHSLLLLAAIPALLMIGCSKEEFYEGMYRGLQQREERVHPAAAPFPPEQPSYDDYRREREEALRNDDE</sequence>
<name>A0A3S3QC11_9BACT</name>
<evidence type="ECO:0000256" key="1">
    <source>
        <dbReference type="SAM" id="MobiDB-lite"/>
    </source>
</evidence>
<keyword evidence="3" id="KW-1185">Reference proteome</keyword>
<proteinExistence type="predicted"/>